<reference evidence="3" key="1">
    <citation type="submission" date="2017-09" db="EMBL/GenBank/DDBJ databases">
        <title>Depth-based differentiation of microbial function through sediment-hosted aquifers and enrichment of novel symbionts in the deep terrestrial subsurface.</title>
        <authorList>
            <person name="Probst A.J."/>
            <person name="Ladd B."/>
            <person name="Jarett J.K."/>
            <person name="Geller-Mcgrath D.E."/>
            <person name="Sieber C.M.K."/>
            <person name="Emerson J.B."/>
            <person name="Anantharaman K."/>
            <person name="Thomas B.C."/>
            <person name="Malmstrom R."/>
            <person name="Stieglmeier M."/>
            <person name="Klingl A."/>
            <person name="Woyke T."/>
            <person name="Ryan C.M."/>
            <person name="Banfield J.F."/>
        </authorList>
    </citation>
    <scope>NUCLEOTIDE SEQUENCE [LARGE SCALE GENOMIC DNA]</scope>
</reference>
<accession>A0A2M7UID0</accession>
<proteinExistence type="predicted"/>
<protein>
    <submittedName>
        <fullName evidence="2">Uncharacterized protein</fullName>
    </submittedName>
</protein>
<evidence type="ECO:0000313" key="3">
    <source>
        <dbReference type="Proteomes" id="UP000231071"/>
    </source>
</evidence>
<comment type="caution">
    <text evidence="2">The sequence shown here is derived from an EMBL/GenBank/DDBJ whole genome shotgun (WGS) entry which is preliminary data.</text>
</comment>
<evidence type="ECO:0000313" key="2">
    <source>
        <dbReference type="EMBL" id="PIZ70995.1"/>
    </source>
</evidence>
<dbReference type="AlphaFoldDB" id="A0A2M7UID0"/>
<organism evidence="2 3">
    <name type="scientific">Candidatus Portnoybacteria bacterium CG_4_10_14_0_2_um_filter_39_11</name>
    <dbReference type="NCBI Taxonomy" id="1974797"/>
    <lineage>
        <taxon>Bacteria</taxon>
        <taxon>Candidatus Portnoyibacteriota</taxon>
    </lineage>
</organism>
<name>A0A2M7UID0_9BACT</name>
<dbReference type="EMBL" id="PFOI01000027">
    <property type="protein sequence ID" value="PIZ70995.1"/>
    <property type="molecule type" value="Genomic_DNA"/>
</dbReference>
<keyword evidence="1" id="KW-0472">Membrane</keyword>
<feature type="transmembrane region" description="Helical" evidence="1">
    <location>
        <begin position="12"/>
        <end position="31"/>
    </location>
</feature>
<gene>
    <name evidence="2" type="ORF">COY09_01695</name>
</gene>
<keyword evidence="1" id="KW-1133">Transmembrane helix</keyword>
<sequence>MNTDRQKTNKSWLLIILIIVAATTIIAQMLVSRYQQKQINACNKQFLLTAQQLIQKKHAADIAQKKTYHNQRYDFSISYPETWFVNETDDVVLISNEQRTNESFALWLKNSGDYSEKFLGYFISVYSKNNIDDWNHYQERQQNDAQKYTEKTEYLLTNGQKITLYVERAVNFKHPQGKYAQMPLPDANAYIEYNNYGIALSVAPNGHDQQIDILKQTLSTIKFDDNLMTKSK</sequence>
<dbReference type="Proteomes" id="UP000231071">
    <property type="component" value="Unassembled WGS sequence"/>
</dbReference>
<keyword evidence="1" id="KW-0812">Transmembrane</keyword>
<evidence type="ECO:0000256" key="1">
    <source>
        <dbReference type="SAM" id="Phobius"/>
    </source>
</evidence>